<proteinExistence type="predicted"/>
<dbReference type="EMBL" id="HBGV01008123">
    <property type="protein sequence ID" value="CAD9488006.1"/>
    <property type="molecule type" value="Transcribed_RNA"/>
</dbReference>
<dbReference type="AlphaFoldDB" id="A0A7S2HE19"/>
<accession>A0A7S2HE19</accession>
<gene>
    <name evidence="2" type="ORF">HTAM1171_LOCUS5009</name>
</gene>
<reference evidence="2" key="1">
    <citation type="submission" date="2021-01" db="EMBL/GenBank/DDBJ databases">
        <authorList>
            <person name="Corre E."/>
            <person name="Pelletier E."/>
            <person name="Niang G."/>
            <person name="Scheremetjew M."/>
            <person name="Finn R."/>
            <person name="Kale V."/>
            <person name="Holt S."/>
            <person name="Cochrane G."/>
            <person name="Meng A."/>
            <person name="Brown T."/>
            <person name="Cohen L."/>
        </authorList>
    </citation>
    <scope>NUCLEOTIDE SEQUENCE</scope>
    <source>
        <strain evidence="2">CCMP826</strain>
    </source>
</reference>
<feature type="region of interest" description="Disordered" evidence="1">
    <location>
        <begin position="1"/>
        <end position="22"/>
    </location>
</feature>
<evidence type="ECO:0000256" key="1">
    <source>
        <dbReference type="SAM" id="MobiDB-lite"/>
    </source>
</evidence>
<protein>
    <submittedName>
        <fullName evidence="2">Uncharacterized protein</fullName>
    </submittedName>
</protein>
<evidence type="ECO:0000313" key="2">
    <source>
        <dbReference type="EMBL" id="CAD9488006.1"/>
    </source>
</evidence>
<sequence length="143" mass="15073">MSDKDSSKSENTPPTPSSSNDRLLRDAIKTAVKSTNTLLASLEEITYETSSSFSSRLLTIGRQGRLVATKAYSAYEQRTEFGPQIVAGSAVLFGGLMALRRGKITGALSGVLGGSLAYGGVYGIEAADGLFPTKTTKDDEKEA</sequence>
<organism evidence="2">
    <name type="scientific">Helicotheca tamesis</name>
    <dbReference type="NCBI Taxonomy" id="374047"/>
    <lineage>
        <taxon>Eukaryota</taxon>
        <taxon>Sar</taxon>
        <taxon>Stramenopiles</taxon>
        <taxon>Ochrophyta</taxon>
        <taxon>Bacillariophyta</taxon>
        <taxon>Mediophyceae</taxon>
        <taxon>Lithodesmiophycidae</taxon>
        <taxon>Lithodesmiales</taxon>
        <taxon>Lithodesmiaceae</taxon>
        <taxon>Helicotheca</taxon>
    </lineage>
</organism>
<name>A0A7S2HE19_9STRA</name>
<feature type="compositionally biased region" description="Low complexity" evidence="1">
    <location>
        <begin position="9"/>
        <end position="20"/>
    </location>
</feature>